<dbReference type="OrthoDB" id="9781415at2"/>
<dbReference type="SUPFAM" id="SSF53254">
    <property type="entry name" value="Phosphoglycerate mutase-like"/>
    <property type="match status" value="1"/>
</dbReference>
<dbReference type="CDD" id="cd07067">
    <property type="entry name" value="HP_PGM_like"/>
    <property type="match status" value="1"/>
</dbReference>
<dbReference type="Proteomes" id="UP000199548">
    <property type="component" value="Unassembled WGS sequence"/>
</dbReference>
<feature type="active site" description="Proton donor/acceptor" evidence="1">
    <location>
        <position position="94"/>
    </location>
</feature>
<dbReference type="Pfam" id="PF00300">
    <property type="entry name" value="His_Phos_1"/>
    <property type="match status" value="1"/>
</dbReference>
<dbReference type="InterPro" id="IPR029033">
    <property type="entry name" value="His_PPase_superfam"/>
</dbReference>
<evidence type="ECO:0000256" key="1">
    <source>
        <dbReference type="PIRSR" id="PIRSR613078-1"/>
    </source>
</evidence>
<feature type="active site" description="Tele-phosphohistidine intermediate" evidence="1">
    <location>
        <position position="23"/>
    </location>
</feature>
<evidence type="ECO:0000313" key="3">
    <source>
        <dbReference type="EMBL" id="SFH92216.1"/>
    </source>
</evidence>
<dbReference type="InterPro" id="IPR050275">
    <property type="entry name" value="PGM_Phosphatase"/>
</dbReference>
<dbReference type="EMBL" id="FOQU01000001">
    <property type="protein sequence ID" value="SFH92216.1"/>
    <property type="molecule type" value="Genomic_DNA"/>
</dbReference>
<organism evidence="3 4">
    <name type="scientific">Paraburkholderia megapolitana</name>
    <dbReference type="NCBI Taxonomy" id="420953"/>
    <lineage>
        <taxon>Bacteria</taxon>
        <taxon>Pseudomonadati</taxon>
        <taxon>Pseudomonadota</taxon>
        <taxon>Betaproteobacteria</taxon>
        <taxon>Burkholderiales</taxon>
        <taxon>Burkholderiaceae</taxon>
        <taxon>Paraburkholderia</taxon>
    </lineage>
</organism>
<accession>A0A1I3DZS4</accession>
<keyword evidence="4" id="KW-1185">Reference proteome</keyword>
<evidence type="ECO:0000313" key="4">
    <source>
        <dbReference type="Proteomes" id="UP000199548"/>
    </source>
</evidence>
<dbReference type="InterPro" id="IPR013078">
    <property type="entry name" value="His_Pase_superF_clade-1"/>
</dbReference>
<feature type="binding site" evidence="2">
    <location>
        <position position="72"/>
    </location>
    <ligand>
        <name>substrate</name>
    </ligand>
</feature>
<dbReference type="AlphaFoldDB" id="A0A1I3DZS4"/>
<dbReference type="RefSeq" id="WP_091007176.1">
    <property type="nucleotide sequence ID" value="NZ_CP041743.1"/>
</dbReference>
<feature type="binding site" evidence="2">
    <location>
        <begin position="94"/>
        <end position="97"/>
    </location>
    <ligand>
        <name>substrate</name>
    </ligand>
</feature>
<evidence type="ECO:0000256" key="2">
    <source>
        <dbReference type="PIRSR" id="PIRSR613078-2"/>
    </source>
</evidence>
<feature type="binding site" evidence="2">
    <location>
        <begin position="35"/>
        <end position="36"/>
    </location>
    <ligand>
        <name>substrate</name>
    </ligand>
</feature>
<dbReference type="Gene3D" id="3.40.50.1240">
    <property type="entry name" value="Phosphoglycerate mutase-like"/>
    <property type="match status" value="1"/>
</dbReference>
<dbReference type="GO" id="GO:0070297">
    <property type="term" value="P:regulation of phosphorelay signal transduction system"/>
    <property type="evidence" value="ECO:0007669"/>
    <property type="project" value="TreeGrafter"/>
</dbReference>
<sequence length="207" mass="22964">MNAAVAAPDAHNTHPPEIWLFRHGETEWSLSGQHTGRTDMPLTEHGREQARALIPVVAAQPFDTVLSSPLSRAIETCNLAGLGAQMQREPDLREWDYGIYEGRTTKEIREKQPDWAVWSSPIPEGESVEQIQARALSLVGRLLTMHGRIALFSHAHFLRVLAGCWMGDSAVLGAHLVLDTASVSVLGFDHENRAIRQWNLRPPVLAT</sequence>
<dbReference type="PANTHER" id="PTHR48100:SF15">
    <property type="entry name" value="SEDOHEPTULOSE 1,7-BISPHOSPHATASE"/>
    <property type="match status" value="1"/>
</dbReference>
<dbReference type="SMART" id="SM00855">
    <property type="entry name" value="PGAM"/>
    <property type="match status" value="1"/>
</dbReference>
<reference evidence="3 4" key="1">
    <citation type="submission" date="2016-10" db="EMBL/GenBank/DDBJ databases">
        <authorList>
            <person name="de Groot N.N."/>
        </authorList>
    </citation>
    <scope>NUCLEOTIDE SEQUENCE [LARGE SCALE GENOMIC DNA]</scope>
    <source>
        <strain evidence="3 4">LMG 23650</strain>
    </source>
</reference>
<name>A0A1I3DZS4_9BURK</name>
<dbReference type="GO" id="GO:0101006">
    <property type="term" value="F:protein histidine phosphatase activity"/>
    <property type="evidence" value="ECO:0007669"/>
    <property type="project" value="TreeGrafter"/>
</dbReference>
<dbReference type="PANTHER" id="PTHR48100">
    <property type="entry name" value="BROAD-SPECIFICITY PHOSPHATASE YOR283W-RELATED"/>
    <property type="match status" value="1"/>
</dbReference>
<dbReference type="STRING" id="420953.SAMN05192543_101611"/>
<proteinExistence type="predicted"/>
<protein>
    <submittedName>
        <fullName evidence="3">Probable phosphoglycerate mutase</fullName>
    </submittedName>
</protein>
<gene>
    <name evidence="3" type="ORF">SAMN05192543_101611</name>
</gene>